<proteinExistence type="predicted"/>
<dbReference type="RefSeq" id="WP_310127554.1">
    <property type="nucleotide sequence ID" value="NZ_JAVDRE010000043.1"/>
</dbReference>
<comment type="caution">
    <text evidence="1">The sequence shown here is derived from an EMBL/GenBank/DDBJ whole genome shotgun (WGS) entry which is preliminary data.</text>
</comment>
<organism evidence="1 2">
    <name type="scientific">Paraburkholderia terricola</name>
    <dbReference type="NCBI Taxonomy" id="169427"/>
    <lineage>
        <taxon>Bacteria</taxon>
        <taxon>Pseudomonadati</taxon>
        <taxon>Pseudomonadota</taxon>
        <taxon>Betaproteobacteria</taxon>
        <taxon>Burkholderiales</taxon>
        <taxon>Burkholderiaceae</taxon>
        <taxon>Paraburkholderia</taxon>
    </lineage>
</organism>
<name>A0ABU1M259_9BURK</name>
<protein>
    <submittedName>
        <fullName evidence="1">Uncharacterized protein</fullName>
    </submittedName>
</protein>
<keyword evidence="2" id="KW-1185">Reference proteome</keyword>
<reference evidence="1 2" key="1">
    <citation type="submission" date="2023-07" db="EMBL/GenBank/DDBJ databases">
        <title>Sorghum-associated microbial communities from plants grown in Nebraska, USA.</title>
        <authorList>
            <person name="Schachtman D."/>
        </authorList>
    </citation>
    <scope>NUCLEOTIDE SEQUENCE [LARGE SCALE GENOMIC DNA]</scope>
    <source>
        <strain evidence="1 2">DS1316</strain>
    </source>
</reference>
<gene>
    <name evidence="1" type="ORF">J2804_006546</name>
</gene>
<evidence type="ECO:0000313" key="2">
    <source>
        <dbReference type="Proteomes" id="UP001264340"/>
    </source>
</evidence>
<accession>A0ABU1M259</accession>
<evidence type="ECO:0000313" key="1">
    <source>
        <dbReference type="EMBL" id="MDR6413109.1"/>
    </source>
</evidence>
<sequence length="113" mass="12794">MTLSFEDAISSAQKTKLDRRVLIALIGWADTRWWGGHVDNWKPDEMLFSSGAALKGYWKLVDRFKKGETAKAHVLLMHKDGTLGAVMLGIESAEEAQQLLDETLEEIRIRTLH</sequence>
<dbReference type="EMBL" id="JAVDRP010000033">
    <property type="protein sequence ID" value="MDR6413109.1"/>
    <property type="molecule type" value="Genomic_DNA"/>
</dbReference>
<dbReference type="Proteomes" id="UP001264340">
    <property type="component" value="Unassembled WGS sequence"/>
</dbReference>